<dbReference type="AlphaFoldDB" id="A0AA38FJC6"/>
<keyword evidence="5" id="KW-1185">Reference proteome</keyword>
<dbReference type="InterPro" id="IPR043131">
    <property type="entry name" value="BCAT-like_N"/>
</dbReference>
<gene>
    <name evidence="4" type="ORF">KI387_009275</name>
</gene>
<dbReference type="OMA" id="WARPRIM"/>
<sequence length="269" mass="29735">MASATIRVIKKRVKDCEKLRTRASILAANVTEVGKEEKIKANCCRRSNHVSKHLPCYNFLLNSSRKGNFPVDLWKRSCTSFTAISGGRINQSGTLHTQAEAVAASTSREVDEVADIDWDGLGFGLQQTDYMYLMKCRKDGEFYEGELQPFGTVELSPSAGVLNYGQGLFEGLKAYRTTDGRIILFRPEENALRMEIGAERLCMPAPSVEQFVNAVKQTVLANKRWIPPSSKGSLYIRVLLMGSGPVLGLGPAPEVTFLVFVSPVGNYFK</sequence>
<reference evidence="4 5" key="1">
    <citation type="journal article" date="2021" name="Nat. Plants">
        <title>The Taxus genome provides insights into paclitaxel biosynthesis.</title>
        <authorList>
            <person name="Xiong X."/>
            <person name="Gou J."/>
            <person name="Liao Q."/>
            <person name="Li Y."/>
            <person name="Zhou Q."/>
            <person name="Bi G."/>
            <person name="Li C."/>
            <person name="Du R."/>
            <person name="Wang X."/>
            <person name="Sun T."/>
            <person name="Guo L."/>
            <person name="Liang H."/>
            <person name="Lu P."/>
            <person name="Wu Y."/>
            <person name="Zhang Z."/>
            <person name="Ro D.K."/>
            <person name="Shang Y."/>
            <person name="Huang S."/>
            <person name="Yan J."/>
        </authorList>
    </citation>
    <scope>NUCLEOTIDE SEQUENCE [LARGE SCALE GENOMIC DNA]</scope>
    <source>
        <strain evidence="4">Ta-2019</strain>
    </source>
</reference>
<dbReference type="Gene3D" id="3.30.470.10">
    <property type="match status" value="1"/>
</dbReference>
<evidence type="ECO:0000256" key="1">
    <source>
        <dbReference type="ARBA" id="ARBA00001933"/>
    </source>
</evidence>
<keyword evidence="3" id="KW-0663">Pyridoxal phosphate</keyword>
<evidence type="ECO:0000256" key="3">
    <source>
        <dbReference type="ARBA" id="ARBA00022898"/>
    </source>
</evidence>
<dbReference type="GO" id="GO:0004084">
    <property type="term" value="F:branched-chain-amino-acid transaminase activity"/>
    <property type="evidence" value="ECO:0007669"/>
    <property type="project" value="InterPro"/>
</dbReference>
<dbReference type="FunFam" id="3.30.470.10:FF:000003">
    <property type="entry name" value="Branched-chain-amino-acid aminotransferase"/>
    <property type="match status" value="1"/>
</dbReference>
<name>A0AA38FJC6_TAXCH</name>
<dbReference type="EMBL" id="JAHRHJ020000008">
    <property type="protein sequence ID" value="KAH9304871.1"/>
    <property type="molecule type" value="Genomic_DNA"/>
</dbReference>
<dbReference type="SUPFAM" id="SSF56752">
    <property type="entry name" value="D-aminoacid aminotransferase-like PLP-dependent enzymes"/>
    <property type="match status" value="1"/>
</dbReference>
<comment type="caution">
    <text evidence="4">The sequence shown here is derived from an EMBL/GenBank/DDBJ whole genome shotgun (WGS) entry which is preliminary data.</text>
</comment>
<evidence type="ECO:0000256" key="2">
    <source>
        <dbReference type="ARBA" id="ARBA00009320"/>
    </source>
</evidence>
<evidence type="ECO:0000313" key="4">
    <source>
        <dbReference type="EMBL" id="KAH9304871.1"/>
    </source>
</evidence>
<dbReference type="InterPro" id="IPR005786">
    <property type="entry name" value="B_amino_transII"/>
</dbReference>
<accession>A0AA38FJC6</accession>
<evidence type="ECO:0000313" key="5">
    <source>
        <dbReference type="Proteomes" id="UP000824469"/>
    </source>
</evidence>
<protein>
    <submittedName>
        <fullName evidence="4">Uncharacterized protein</fullName>
    </submittedName>
</protein>
<proteinExistence type="inferred from homology"/>
<dbReference type="InterPro" id="IPR036038">
    <property type="entry name" value="Aminotransferase-like"/>
</dbReference>
<dbReference type="PANTHER" id="PTHR42825">
    <property type="entry name" value="AMINO ACID AMINOTRANSFERASE"/>
    <property type="match status" value="1"/>
</dbReference>
<organism evidence="4 5">
    <name type="scientific">Taxus chinensis</name>
    <name type="common">Chinese yew</name>
    <name type="synonym">Taxus wallichiana var. chinensis</name>
    <dbReference type="NCBI Taxonomy" id="29808"/>
    <lineage>
        <taxon>Eukaryota</taxon>
        <taxon>Viridiplantae</taxon>
        <taxon>Streptophyta</taxon>
        <taxon>Embryophyta</taxon>
        <taxon>Tracheophyta</taxon>
        <taxon>Spermatophyta</taxon>
        <taxon>Pinopsida</taxon>
        <taxon>Pinidae</taxon>
        <taxon>Conifers II</taxon>
        <taxon>Cupressales</taxon>
        <taxon>Taxaceae</taxon>
        <taxon>Taxus</taxon>
    </lineage>
</organism>
<feature type="non-terminal residue" evidence="4">
    <location>
        <position position="269"/>
    </location>
</feature>
<dbReference type="PANTHER" id="PTHR42825:SF2">
    <property type="entry name" value="BRANCHED-CHAIN-AMINO-ACID AMINOTRANSFERASE 3, CHLOROPLASTIC-RELATED"/>
    <property type="match status" value="1"/>
</dbReference>
<comment type="cofactor">
    <cofactor evidence="1">
        <name>pyridoxal 5'-phosphate</name>
        <dbReference type="ChEBI" id="CHEBI:597326"/>
    </cofactor>
</comment>
<dbReference type="GO" id="GO:0009081">
    <property type="term" value="P:branched-chain amino acid metabolic process"/>
    <property type="evidence" value="ECO:0007669"/>
    <property type="project" value="InterPro"/>
</dbReference>
<comment type="similarity">
    <text evidence="2">Belongs to the class-IV pyridoxal-phosphate-dependent aminotransferase family.</text>
</comment>
<dbReference type="Proteomes" id="UP000824469">
    <property type="component" value="Unassembled WGS sequence"/>
</dbReference>